<dbReference type="EMBL" id="JACPHQ010000013">
    <property type="protein sequence ID" value="MBI2465798.1"/>
    <property type="molecule type" value="Genomic_DNA"/>
</dbReference>
<keyword evidence="1" id="KW-1133">Transmembrane helix</keyword>
<feature type="transmembrane region" description="Helical" evidence="1">
    <location>
        <begin position="32"/>
        <end position="54"/>
    </location>
</feature>
<reference evidence="2" key="1">
    <citation type="submission" date="2020-07" db="EMBL/GenBank/DDBJ databases">
        <title>Huge and variable diversity of episymbiotic CPR bacteria and DPANN archaea in groundwater ecosystems.</title>
        <authorList>
            <person name="He C.Y."/>
            <person name="Keren R."/>
            <person name="Whittaker M."/>
            <person name="Farag I.F."/>
            <person name="Doudna J."/>
            <person name="Cate J.H.D."/>
            <person name="Banfield J.F."/>
        </authorList>
    </citation>
    <scope>NUCLEOTIDE SEQUENCE</scope>
    <source>
        <strain evidence="2">NC_groundwater_418_Ag_B-0.1um_45_10</strain>
    </source>
</reference>
<keyword evidence="1" id="KW-0472">Membrane</keyword>
<name>A0A931YDB3_9BACT</name>
<comment type="caution">
    <text evidence="2">The sequence shown here is derived from an EMBL/GenBank/DDBJ whole genome shotgun (WGS) entry which is preliminary data.</text>
</comment>
<keyword evidence="1" id="KW-0812">Transmembrane</keyword>
<accession>A0A931YDB3</accession>
<evidence type="ECO:0000313" key="2">
    <source>
        <dbReference type="EMBL" id="MBI2465798.1"/>
    </source>
</evidence>
<organism evidence="2 3">
    <name type="scientific">Candidatus Sungiibacteriota bacterium</name>
    <dbReference type="NCBI Taxonomy" id="2750080"/>
    <lineage>
        <taxon>Bacteria</taxon>
        <taxon>Candidatus Sungiibacteriota</taxon>
    </lineage>
</organism>
<protein>
    <submittedName>
        <fullName evidence="2">Uncharacterized protein</fullName>
    </submittedName>
</protein>
<evidence type="ECO:0000313" key="3">
    <source>
        <dbReference type="Proteomes" id="UP000709672"/>
    </source>
</evidence>
<proteinExistence type="predicted"/>
<dbReference type="Proteomes" id="UP000709672">
    <property type="component" value="Unassembled WGS sequence"/>
</dbReference>
<gene>
    <name evidence="2" type="ORF">HYV66_01035</name>
</gene>
<dbReference type="AlphaFoldDB" id="A0A931YDB3"/>
<sequence>MEVVVDFLTDASKIIFGSAVVGFFIPGLSGEITATMFFGGISATMVFLTLAAILSRKIQKI</sequence>
<evidence type="ECO:0000256" key="1">
    <source>
        <dbReference type="SAM" id="Phobius"/>
    </source>
</evidence>